<evidence type="ECO:0000259" key="12">
    <source>
        <dbReference type="PROSITE" id="PS50109"/>
    </source>
</evidence>
<evidence type="ECO:0000256" key="6">
    <source>
        <dbReference type="ARBA" id="ARBA00022741"/>
    </source>
</evidence>
<accession>A0ABV7ZZN5</accession>
<dbReference type="InterPro" id="IPR003660">
    <property type="entry name" value="HAMP_dom"/>
</dbReference>
<dbReference type="InterPro" id="IPR013767">
    <property type="entry name" value="PAS_fold"/>
</dbReference>
<dbReference type="PROSITE" id="PS50112">
    <property type="entry name" value="PAS"/>
    <property type="match status" value="1"/>
</dbReference>
<proteinExistence type="predicted"/>
<keyword evidence="9" id="KW-0902">Two-component regulatory system</keyword>
<dbReference type="InterPro" id="IPR036890">
    <property type="entry name" value="HATPase_C_sf"/>
</dbReference>
<evidence type="ECO:0000256" key="3">
    <source>
        <dbReference type="ARBA" id="ARBA00012438"/>
    </source>
</evidence>
<dbReference type="InterPro" id="IPR035965">
    <property type="entry name" value="PAS-like_dom_sf"/>
</dbReference>
<dbReference type="InterPro" id="IPR000014">
    <property type="entry name" value="PAS"/>
</dbReference>
<keyword evidence="6" id="KW-0547">Nucleotide-binding</keyword>
<evidence type="ECO:0000256" key="10">
    <source>
        <dbReference type="SAM" id="Coils"/>
    </source>
</evidence>
<dbReference type="InterPro" id="IPR004358">
    <property type="entry name" value="Sig_transdc_His_kin-like_C"/>
</dbReference>
<dbReference type="NCBIfam" id="TIGR00229">
    <property type="entry name" value="sensory_box"/>
    <property type="match status" value="1"/>
</dbReference>
<dbReference type="Pfam" id="PF00512">
    <property type="entry name" value="HisKA"/>
    <property type="match status" value="1"/>
</dbReference>
<dbReference type="PROSITE" id="PS50885">
    <property type="entry name" value="HAMP"/>
    <property type="match status" value="1"/>
</dbReference>
<dbReference type="Gene3D" id="3.30.565.10">
    <property type="entry name" value="Histidine kinase-like ATPase, C-terminal domain"/>
    <property type="match status" value="1"/>
</dbReference>
<evidence type="ECO:0000259" key="14">
    <source>
        <dbReference type="PROSITE" id="PS50885"/>
    </source>
</evidence>
<dbReference type="PANTHER" id="PTHR43065:SF42">
    <property type="entry name" value="TWO-COMPONENT SENSOR PPRA"/>
    <property type="match status" value="1"/>
</dbReference>
<keyword evidence="4" id="KW-0597">Phosphoprotein</keyword>
<keyword evidence="10" id="KW-0175">Coiled coil</keyword>
<name>A0ABV7ZZN5_9GAMM</name>
<evidence type="ECO:0000256" key="7">
    <source>
        <dbReference type="ARBA" id="ARBA00022777"/>
    </source>
</evidence>
<dbReference type="Pfam" id="PF00989">
    <property type="entry name" value="PAS"/>
    <property type="match status" value="1"/>
</dbReference>
<sequence>MIVLKQRPLHYRLFLKNALLMGGAALTTVLVSLLAMLMFSFQSLAPTWISGFEDGFRGFPEDINHTELWSERAKLWEEYPSLFERAALYENGVRVADFNRTPRSPLPSAIADLPEQLSFPRVQRLTTLDEGGQWQLYTAVNASLISDYFDQLWWKLLGMAVLGFGAISILSYRVQIALSRPILQLIELARTVSEEQNFALRATKGPDDNIGEMVDAFNDMLQRVETRDVQLQSERDRAEKAQVQAQTLASETRAANQRLEFEVQVRSKVEQKLTEFQAYLNAMINSMPSVLIAVDENACITQWNDEASRLSGRPLDLALGYSLDEAFPFMHKYMDRLSLALMERETQHIERVRYREGHMDYKLDMMIYPLHLKGTIGAVIRIDDVSDKVRMEDMMVQSEKMMSVGGLAAGMAHEINNPLSAIVQSVQTIQRRLKPETPANQRVAADLQLDLNILQQYFKRRDIPKFLDHILTSGNRAAAIVTNMLQFSRQSNTVLQQASITDLLERALAIALSDLDLRAQIRKERLVIERDWADCTALQLPVANTEIEQVIFNLLKNAHQAILDRQTDDDVVGHIRIQCQKSSHYCIIQVRDNGKGMDASTRKRVFEPFFTTKEVGRGTGLGLSVAYFIVTSHHRGQLTVQSEPNVGTTFTIKLPLTQDNPNG</sequence>
<evidence type="ECO:0000256" key="2">
    <source>
        <dbReference type="ARBA" id="ARBA00004370"/>
    </source>
</evidence>
<organism evidence="15 16">
    <name type="scientific">Saccharospirillum mangrovi</name>
    <dbReference type="NCBI Taxonomy" id="2161747"/>
    <lineage>
        <taxon>Bacteria</taxon>
        <taxon>Pseudomonadati</taxon>
        <taxon>Pseudomonadota</taxon>
        <taxon>Gammaproteobacteria</taxon>
        <taxon>Oceanospirillales</taxon>
        <taxon>Saccharospirillaceae</taxon>
        <taxon>Saccharospirillum</taxon>
    </lineage>
</organism>
<evidence type="ECO:0000313" key="16">
    <source>
        <dbReference type="Proteomes" id="UP001595617"/>
    </source>
</evidence>
<feature type="domain" description="PAS" evidence="13">
    <location>
        <begin position="276"/>
        <end position="331"/>
    </location>
</feature>
<evidence type="ECO:0000256" key="5">
    <source>
        <dbReference type="ARBA" id="ARBA00022679"/>
    </source>
</evidence>
<dbReference type="SUPFAM" id="SSF55874">
    <property type="entry name" value="ATPase domain of HSP90 chaperone/DNA topoisomerase II/histidine kinase"/>
    <property type="match status" value="1"/>
</dbReference>
<keyword evidence="7" id="KW-0418">Kinase</keyword>
<dbReference type="SMART" id="SM00387">
    <property type="entry name" value="HATPase_c"/>
    <property type="match status" value="1"/>
</dbReference>
<evidence type="ECO:0000256" key="1">
    <source>
        <dbReference type="ARBA" id="ARBA00000085"/>
    </source>
</evidence>
<dbReference type="SMART" id="SM00304">
    <property type="entry name" value="HAMP"/>
    <property type="match status" value="1"/>
</dbReference>
<keyword evidence="5" id="KW-0808">Transferase</keyword>
<evidence type="ECO:0000313" key="15">
    <source>
        <dbReference type="EMBL" id="MFC3853641.1"/>
    </source>
</evidence>
<feature type="coiled-coil region" evidence="10">
    <location>
        <begin position="221"/>
        <end position="251"/>
    </location>
</feature>
<keyword evidence="11" id="KW-0812">Transmembrane</keyword>
<dbReference type="SUPFAM" id="SSF55785">
    <property type="entry name" value="PYP-like sensor domain (PAS domain)"/>
    <property type="match status" value="1"/>
</dbReference>
<dbReference type="Proteomes" id="UP001595617">
    <property type="component" value="Unassembled WGS sequence"/>
</dbReference>
<dbReference type="Gene3D" id="3.30.450.20">
    <property type="entry name" value="PAS domain"/>
    <property type="match status" value="1"/>
</dbReference>
<dbReference type="GO" id="GO:0005524">
    <property type="term" value="F:ATP binding"/>
    <property type="evidence" value="ECO:0007669"/>
    <property type="project" value="UniProtKB-KW"/>
</dbReference>
<evidence type="ECO:0000256" key="11">
    <source>
        <dbReference type="SAM" id="Phobius"/>
    </source>
</evidence>
<feature type="domain" description="HAMP" evidence="14">
    <location>
        <begin position="176"/>
        <end position="229"/>
    </location>
</feature>
<dbReference type="EC" id="2.7.13.3" evidence="3"/>
<protein>
    <recommendedName>
        <fullName evidence="3">histidine kinase</fullName>
        <ecNumber evidence="3">2.7.13.3</ecNumber>
    </recommendedName>
</protein>
<evidence type="ECO:0000256" key="8">
    <source>
        <dbReference type="ARBA" id="ARBA00022840"/>
    </source>
</evidence>
<dbReference type="CDD" id="cd00082">
    <property type="entry name" value="HisKA"/>
    <property type="match status" value="1"/>
</dbReference>
<dbReference type="EMBL" id="JBHRYR010000003">
    <property type="protein sequence ID" value="MFC3853641.1"/>
    <property type="molecule type" value="Genomic_DNA"/>
</dbReference>
<dbReference type="InterPro" id="IPR005467">
    <property type="entry name" value="His_kinase_dom"/>
</dbReference>
<dbReference type="RefSeq" id="WP_380696989.1">
    <property type="nucleotide sequence ID" value="NZ_JBHRYR010000003.1"/>
</dbReference>
<dbReference type="InterPro" id="IPR036097">
    <property type="entry name" value="HisK_dim/P_sf"/>
</dbReference>
<dbReference type="CDD" id="cd06225">
    <property type="entry name" value="HAMP"/>
    <property type="match status" value="1"/>
</dbReference>
<dbReference type="PROSITE" id="PS50109">
    <property type="entry name" value="HIS_KIN"/>
    <property type="match status" value="1"/>
</dbReference>
<gene>
    <name evidence="15" type="ORF">ACFOOG_12420</name>
</gene>
<keyword evidence="8 15" id="KW-0067">ATP-binding</keyword>
<evidence type="ECO:0000259" key="13">
    <source>
        <dbReference type="PROSITE" id="PS50112"/>
    </source>
</evidence>
<feature type="transmembrane region" description="Helical" evidence="11">
    <location>
        <begin position="20"/>
        <end position="41"/>
    </location>
</feature>
<dbReference type="InterPro" id="IPR003661">
    <property type="entry name" value="HisK_dim/P_dom"/>
</dbReference>
<dbReference type="PRINTS" id="PR00344">
    <property type="entry name" value="BCTRLSENSOR"/>
</dbReference>
<dbReference type="Pfam" id="PF02518">
    <property type="entry name" value="HATPase_c"/>
    <property type="match status" value="1"/>
</dbReference>
<comment type="caution">
    <text evidence="15">The sequence shown here is derived from an EMBL/GenBank/DDBJ whole genome shotgun (WGS) entry which is preliminary data.</text>
</comment>
<keyword evidence="11" id="KW-1133">Transmembrane helix</keyword>
<keyword evidence="11" id="KW-0472">Membrane</keyword>
<comment type="catalytic activity">
    <reaction evidence="1">
        <text>ATP + protein L-histidine = ADP + protein N-phospho-L-histidine.</text>
        <dbReference type="EC" id="2.7.13.3"/>
    </reaction>
</comment>
<dbReference type="Gene3D" id="1.10.287.130">
    <property type="match status" value="1"/>
</dbReference>
<comment type="subcellular location">
    <subcellularLocation>
        <location evidence="2">Membrane</location>
    </subcellularLocation>
</comment>
<evidence type="ECO:0000256" key="4">
    <source>
        <dbReference type="ARBA" id="ARBA00022553"/>
    </source>
</evidence>
<dbReference type="InterPro" id="IPR003594">
    <property type="entry name" value="HATPase_dom"/>
</dbReference>
<feature type="domain" description="Histidine kinase" evidence="12">
    <location>
        <begin position="410"/>
        <end position="658"/>
    </location>
</feature>
<keyword evidence="16" id="KW-1185">Reference proteome</keyword>
<dbReference type="SUPFAM" id="SSF47384">
    <property type="entry name" value="Homodimeric domain of signal transducing histidine kinase"/>
    <property type="match status" value="1"/>
</dbReference>
<evidence type="ECO:0000256" key="9">
    <source>
        <dbReference type="ARBA" id="ARBA00023012"/>
    </source>
</evidence>
<dbReference type="SMART" id="SM00388">
    <property type="entry name" value="HisKA"/>
    <property type="match status" value="1"/>
</dbReference>
<reference evidence="16" key="1">
    <citation type="journal article" date="2019" name="Int. J. Syst. Evol. Microbiol.">
        <title>The Global Catalogue of Microorganisms (GCM) 10K type strain sequencing project: providing services to taxonomists for standard genome sequencing and annotation.</title>
        <authorList>
            <consortium name="The Broad Institute Genomics Platform"/>
            <consortium name="The Broad Institute Genome Sequencing Center for Infectious Disease"/>
            <person name="Wu L."/>
            <person name="Ma J."/>
        </authorList>
    </citation>
    <scope>NUCLEOTIDE SEQUENCE [LARGE SCALE GENOMIC DNA]</scope>
    <source>
        <strain evidence="16">IBRC 10765</strain>
    </source>
</reference>
<dbReference type="Gene3D" id="6.10.340.10">
    <property type="match status" value="1"/>
</dbReference>
<dbReference type="PANTHER" id="PTHR43065">
    <property type="entry name" value="SENSOR HISTIDINE KINASE"/>
    <property type="match status" value="1"/>
</dbReference>